<dbReference type="InterPro" id="IPR011973">
    <property type="entry name" value="PaaD"/>
</dbReference>
<dbReference type="AlphaFoldDB" id="A0A7K1LK23"/>
<dbReference type="RefSeq" id="WP_129315219.1">
    <property type="nucleotide sequence ID" value="NZ_NOIQ01000005.1"/>
</dbReference>
<evidence type="ECO:0000256" key="1">
    <source>
        <dbReference type="ARBA" id="ARBA00022801"/>
    </source>
</evidence>
<dbReference type="PANTHER" id="PTHR42856">
    <property type="entry name" value="ACYL-COENZYME A THIOESTERASE PAAI"/>
    <property type="match status" value="1"/>
</dbReference>
<accession>A0A7K1LK23</accession>
<dbReference type="InterPro" id="IPR003736">
    <property type="entry name" value="PAAI_dom"/>
</dbReference>
<dbReference type="NCBIfam" id="TIGR00369">
    <property type="entry name" value="unchar_dom_1"/>
    <property type="match status" value="1"/>
</dbReference>
<feature type="domain" description="Thioesterase" evidence="2">
    <location>
        <begin position="42"/>
        <end position="119"/>
    </location>
</feature>
<dbReference type="InterPro" id="IPR029069">
    <property type="entry name" value="HotDog_dom_sf"/>
</dbReference>
<dbReference type="CDD" id="cd03443">
    <property type="entry name" value="PaaI_thioesterase"/>
    <property type="match status" value="1"/>
</dbReference>
<proteinExistence type="predicted"/>
<dbReference type="InterPro" id="IPR052723">
    <property type="entry name" value="Acyl-CoA_thioesterase_PaaI"/>
</dbReference>
<name>A0A7K1LK23_9MICC</name>
<organism evidence="3 4">
    <name type="scientific">Rothia koreensis</name>
    <dbReference type="NCBI Taxonomy" id="592378"/>
    <lineage>
        <taxon>Bacteria</taxon>
        <taxon>Bacillati</taxon>
        <taxon>Actinomycetota</taxon>
        <taxon>Actinomycetes</taxon>
        <taxon>Micrococcales</taxon>
        <taxon>Micrococcaceae</taxon>
        <taxon>Rothia</taxon>
    </lineage>
</organism>
<dbReference type="OrthoDB" id="32575at2"/>
<dbReference type="SUPFAM" id="SSF54637">
    <property type="entry name" value="Thioesterase/thiol ester dehydrase-isomerase"/>
    <property type="match status" value="1"/>
</dbReference>
<dbReference type="GO" id="GO:0016289">
    <property type="term" value="F:acyl-CoA hydrolase activity"/>
    <property type="evidence" value="ECO:0007669"/>
    <property type="project" value="UniProtKB-ARBA"/>
</dbReference>
<reference evidence="3 4" key="1">
    <citation type="submission" date="2019-12" db="EMBL/GenBank/DDBJ databases">
        <authorList>
            <person name="Li J."/>
            <person name="Shi Y."/>
            <person name="Xu G."/>
            <person name="Xiao D."/>
            <person name="Ran X."/>
        </authorList>
    </citation>
    <scope>NUCLEOTIDE SEQUENCE [LARGE SCALE GENOMIC DNA]</scope>
    <source>
        <strain evidence="3 4">JCM 15915</strain>
    </source>
</reference>
<dbReference type="PANTHER" id="PTHR42856:SF1">
    <property type="entry name" value="ACYL-COENZYME A THIOESTERASE PAAI"/>
    <property type="match status" value="1"/>
</dbReference>
<gene>
    <name evidence="3" type="primary">paaI</name>
    <name evidence="3" type="ORF">GMA10_09655</name>
</gene>
<evidence type="ECO:0000313" key="4">
    <source>
        <dbReference type="Proteomes" id="UP000462152"/>
    </source>
</evidence>
<evidence type="ECO:0000259" key="2">
    <source>
        <dbReference type="Pfam" id="PF03061"/>
    </source>
</evidence>
<dbReference type="NCBIfam" id="TIGR02286">
    <property type="entry name" value="PaaD"/>
    <property type="match status" value="1"/>
</dbReference>
<dbReference type="InterPro" id="IPR006683">
    <property type="entry name" value="Thioestr_dom"/>
</dbReference>
<sequence>MPDHPMLANDRTSEWLGIRVHRAEYGHAVISMTLREEMLNGFGIAHGGMVFSLADTCFAMACNDPEGDGSTITVAQGAQIDFVRSGRPDQVLTAEAKEVARTGRSGLYDVTVTADDDVVAHFRGRSRTVPQRQKV</sequence>
<dbReference type="Pfam" id="PF03061">
    <property type="entry name" value="4HBT"/>
    <property type="match status" value="1"/>
</dbReference>
<evidence type="ECO:0000313" key="3">
    <source>
        <dbReference type="EMBL" id="MUN55470.1"/>
    </source>
</evidence>
<protein>
    <submittedName>
        <fullName evidence="3">Hydroxyphenylacetyl-CoA thioesterase PaaI</fullName>
    </submittedName>
</protein>
<dbReference type="Gene3D" id="3.10.129.10">
    <property type="entry name" value="Hotdog Thioesterase"/>
    <property type="match status" value="1"/>
</dbReference>
<dbReference type="Proteomes" id="UP000462152">
    <property type="component" value="Unassembled WGS sequence"/>
</dbReference>
<keyword evidence="1" id="KW-0378">Hydrolase</keyword>
<comment type="caution">
    <text evidence="3">The sequence shown here is derived from an EMBL/GenBank/DDBJ whole genome shotgun (WGS) entry which is preliminary data.</text>
</comment>
<keyword evidence="4" id="KW-1185">Reference proteome</keyword>
<dbReference type="EMBL" id="WOGT01000006">
    <property type="protein sequence ID" value="MUN55470.1"/>
    <property type="molecule type" value="Genomic_DNA"/>
</dbReference>